<keyword evidence="2" id="KW-1133">Transmembrane helix</keyword>
<dbReference type="EMBL" id="LQYT01000083">
    <property type="protein sequence ID" value="KYD13220.1"/>
    <property type="molecule type" value="Genomic_DNA"/>
</dbReference>
<feature type="transmembrane region" description="Helical" evidence="2">
    <location>
        <begin position="129"/>
        <end position="146"/>
    </location>
</feature>
<proteinExistence type="predicted"/>
<dbReference type="PATRIC" id="fig|301148.3.peg.604"/>
<feature type="transmembrane region" description="Helical" evidence="2">
    <location>
        <begin position="89"/>
        <end position="109"/>
    </location>
</feature>
<evidence type="ECO:0000256" key="1">
    <source>
        <dbReference type="PIRSR" id="PIRSR018571-1"/>
    </source>
</evidence>
<dbReference type="OrthoDB" id="2690199at2"/>
<dbReference type="GO" id="GO:0030436">
    <property type="term" value="P:asexual sporulation"/>
    <property type="evidence" value="ECO:0007669"/>
    <property type="project" value="InterPro"/>
</dbReference>
<sequence>MKLYIDLIWLLNFLFDSFLLYATGFLLKRELVLKRIVLAGFVGSLAIFSPFLPWHVFASPPMKILLSFTMVLLAFGYRKLSYFLTNVGFFYLTAFVSGGALLAVHYLLRFDYRLDEPFFLANVRSGGDPVSWLYVLIGFPLVLRFSRSSIRRFEAMTINYRQLVPVTVELGPVSLALTGLIDSGNQLYEPITKRPVMIISLEKCKSAIPGPLLSVLADPDGFFRGETALPEEWLERIAIIPYRVVGQEERWLLGVKPDGITLILDGKSFQTANAIAAFVPQNLAKDGKFDCLVHPKMADEAMKRNVSRHSPASVMNPVEE</sequence>
<feature type="transmembrane region" description="Helical" evidence="2">
    <location>
        <begin position="36"/>
        <end position="54"/>
    </location>
</feature>
<dbReference type="Pfam" id="PF03419">
    <property type="entry name" value="Peptidase_U4"/>
    <property type="match status" value="1"/>
</dbReference>
<dbReference type="AlphaFoldDB" id="A0A150LLY8"/>
<evidence type="ECO:0000256" key="2">
    <source>
        <dbReference type="SAM" id="Phobius"/>
    </source>
</evidence>
<keyword evidence="2" id="KW-0812">Transmembrane</keyword>
<feature type="transmembrane region" description="Helical" evidence="2">
    <location>
        <begin position="6"/>
        <end position="27"/>
    </location>
</feature>
<name>A0A150LLY8_9BACI</name>
<dbReference type="Proteomes" id="UP000075683">
    <property type="component" value="Unassembled WGS sequence"/>
</dbReference>
<evidence type="ECO:0000313" key="3">
    <source>
        <dbReference type="EMBL" id="KYD13220.1"/>
    </source>
</evidence>
<evidence type="ECO:0008006" key="5">
    <source>
        <dbReference type="Google" id="ProtNLM"/>
    </source>
</evidence>
<dbReference type="InterPro" id="IPR005081">
    <property type="entry name" value="SpoIIGA"/>
</dbReference>
<gene>
    <name evidence="3" type="ORF">B4135_2967</name>
</gene>
<dbReference type="GO" id="GO:0004190">
    <property type="term" value="F:aspartic-type endopeptidase activity"/>
    <property type="evidence" value="ECO:0007669"/>
    <property type="project" value="InterPro"/>
</dbReference>
<evidence type="ECO:0000313" key="4">
    <source>
        <dbReference type="Proteomes" id="UP000075683"/>
    </source>
</evidence>
<comment type="caution">
    <text evidence="3">The sequence shown here is derived from an EMBL/GenBank/DDBJ whole genome shotgun (WGS) entry which is preliminary data.</text>
</comment>
<feature type="active site" evidence="1">
    <location>
        <position position="182"/>
    </location>
</feature>
<reference evidence="3 4" key="1">
    <citation type="submission" date="2016-01" db="EMBL/GenBank/DDBJ databases">
        <title>Draft Genome Sequences of Seven Thermophilic Sporeformers Isolated from Foods.</title>
        <authorList>
            <person name="Berendsen E.M."/>
            <person name="Wells-Bennik M.H."/>
            <person name="Krawcyk A.O."/>
            <person name="De Jong A."/>
            <person name="Holsappel S."/>
            <person name="Eijlander R.T."/>
            <person name="Kuipers O.P."/>
        </authorList>
    </citation>
    <scope>NUCLEOTIDE SEQUENCE [LARGE SCALE GENOMIC DNA]</scope>
    <source>
        <strain evidence="3 4">B4135</strain>
    </source>
</reference>
<protein>
    <recommendedName>
        <fullName evidence="5">Sigma-E processing peptidase SpoIIGA</fullName>
    </recommendedName>
</protein>
<accession>A0A150LLY8</accession>
<dbReference type="STRING" id="301148.B4135_2967"/>
<dbReference type="PIRSF" id="PIRSF018571">
    <property type="entry name" value="SpoIIGA"/>
    <property type="match status" value="1"/>
</dbReference>
<dbReference type="GO" id="GO:0006508">
    <property type="term" value="P:proteolysis"/>
    <property type="evidence" value="ECO:0007669"/>
    <property type="project" value="InterPro"/>
</dbReference>
<dbReference type="NCBIfam" id="TIGR02854">
    <property type="entry name" value="spore_II_GA"/>
    <property type="match status" value="1"/>
</dbReference>
<keyword evidence="2" id="KW-0472">Membrane</keyword>
<organism evidence="3 4">
    <name type="scientific">Caldibacillus debilis</name>
    <dbReference type="NCBI Taxonomy" id="301148"/>
    <lineage>
        <taxon>Bacteria</taxon>
        <taxon>Bacillati</taxon>
        <taxon>Bacillota</taxon>
        <taxon>Bacilli</taxon>
        <taxon>Bacillales</taxon>
        <taxon>Bacillaceae</taxon>
        <taxon>Caldibacillus</taxon>
    </lineage>
</organism>
<dbReference type="RefSeq" id="WP_061569481.1">
    <property type="nucleotide sequence ID" value="NZ_LQYT01000083.1"/>
</dbReference>